<evidence type="ECO:0000256" key="8">
    <source>
        <dbReference type="ARBA" id="ARBA00023144"/>
    </source>
</evidence>
<dbReference type="Pfam" id="PF01370">
    <property type="entry name" value="Epimerase"/>
    <property type="match status" value="1"/>
</dbReference>
<proteinExistence type="inferred from homology"/>
<dbReference type="EC" id="5.1.3.2" evidence="5 11"/>
<evidence type="ECO:0000256" key="2">
    <source>
        <dbReference type="ARBA" id="ARBA00001911"/>
    </source>
</evidence>
<keyword evidence="8" id="KW-0299">Galactose metabolism</keyword>
<evidence type="ECO:0000313" key="14">
    <source>
        <dbReference type="Proteomes" id="UP000183700"/>
    </source>
</evidence>
<evidence type="ECO:0000256" key="6">
    <source>
        <dbReference type="ARBA" id="ARBA00018569"/>
    </source>
</evidence>
<dbReference type="STRING" id="319970.RV00_GL000470"/>
<keyword evidence="9 11" id="KW-0413">Isomerase</keyword>
<evidence type="ECO:0000256" key="7">
    <source>
        <dbReference type="ARBA" id="ARBA00023027"/>
    </source>
</evidence>
<evidence type="ECO:0000256" key="4">
    <source>
        <dbReference type="ARBA" id="ARBA00007637"/>
    </source>
</evidence>
<dbReference type="Proteomes" id="UP000183700">
    <property type="component" value="Unassembled WGS sequence"/>
</dbReference>
<comment type="pathway">
    <text evidence="3 11">Carbohydrate metabolism; galactose metabolism.</text>
</comment>
<organism evidence="13 14">
    <name type="scientific">Enterococcus devriesei</name>
    <dbReference type="NCBI Taxonomy" id="319970"/>
    <lineage>
        <taxon>Bacteria</taxon>
        <taxon>Bacillati</taxon>
        <taxon>Bacillota</taxon>
        <taxon>Bacilli</taxon>
        <taxon>Lactobacillales</taxon>
        <taxon>Enterococcaceae</taxon>
        <taxon>Enterococcus</taxon>
    </lineage>
</organism>
<dbReference type="InterPro" id="IPR036291">
    <property type="entry name" value="NAD(P)-bd_dom_sf"/>
</dbReference>
<dbReference type="SUPFAM" id="SSF51735">
    <property type="entry name" value="NAD(P)-binding Rossmann-fold domains"/>
    <property type="match status" value="1"/>
</dbReference>
<dbReference type="Gene3D" id="3.90.25.10">
    <property type="entry name" value="UDP-galactose 4-epimerase, domain 1"/>
    <property type="match status" value="1"/>
</dbReference>
<dbReference type="AlphaFoldDB" id="A0A1L8SZX5"/>
<feature type="domain" description="NAD-dependent epimerase/dehydratase" evidence="12">
    <location>
        <begin position="9"/>
        <end position="258"/>
    </location>
</feature>
<dbReference type="Gene3D" id="3.40.50.720">
    <property type="entry name" value="NAD(P)-binding Rossmann-like Domain"/>
    <property type="match status" value="1"/>
</dbReference>
<dbReference type="NCBIfam" id="TIGR01179">
    <property type="entry name" value="galE"/>
    <property type="match status" value="1"/>
</dbReference>
<dbReference type="CDD" id="cd05247">
    <property type="entry name" value="UDP_G4E_1_SDR_e"/>
    <property type="match status" value="1"/>
</dbReference>
<dbReference type="PANTHER" id="PTHR43725:SF53">
    <property type="entry name" value="UDP-ARABINOSE 4-EPIMERASE 1"/>
    <property type="match status" value="1"/>
</dbReference>
<accession>A0A1L8SZX5</accession>
<comment type="catalytic activity">
    <reaction evidence="1 11">
        <text>UDP-alpha-D-glucose = UDP-alpha-D-galactose</text>
        <dbReference type="Rhea" id="RHEA:22168"/>
        <dbReference type="ChEBI" id="CHEBI:58885"/>
        <dbReference type="ChEBI" id="CHEBI:66914"/>
        <dbReference type="EC" id="5.1.3.2"/>
    </reaction>
</comment>
<comment type="caution">
    <text evidence="13">The sequence shown here is derived from an EMBL/GenBank/DDBJ whole genome shotgun (WGS) entry which is preliminary data.</text>
</comment>
<keyword evidence="7 11" id="KW-0520">NAD</keyword>
<comment type="subunit">
    <text evidence="11">Homodimer.</text>
</comment>
<dbReference type="UniPathway" id="UPA00214"/>
<evidence type="ECO:0000256" key="9">
    <source>
        <dbReference type="ARBA" id="ARBA00023235"/>
    </source>
</evidence>
<evidence type="ECO:0000313" key="13">
    <source>
        <dbReference type="EMBL" id="OJG37513.1"/>
    </source>
</evidence>
<comment type="cofactor">
    <cofactor evidence="2 11">
        <name>NAD(+)</name>
        <dbReference type="ChEBI" id="CHEBI:57540"/>
    </cofactor>
</comment>
<evidence type="ECO:0000256" key="5">
    <source>
        <dbReference type="ARBA" id="ARBA00013189"/>
    </source>
</evidence>
<dbReference type="InterPro" id="IPR005886">
    <property type="entry name" value="UDP_G4E"/>
</dbReference>
<keyword evidence="10 11" id="KW-0119">Carbohydrate metabolism</keyword>
<dbReference type="EMBL" id="JXKM01000001">
    <property type="protein sequence ID" value="OJG37513.1"/>
    <property type="molecule type" value="Genomic_DNA"/>
</dbReference>
<dbReference type="InterPro" id="IPR001509">
    <property type="entry name" value="Epimerase_deHydtase"/>
</dbReference>
<evidence type="ECO:0000259" key="12">
    <source>
        <dbReference type="Pfam" id="PF01370"/>
    </source>
</evidence>
<protein>
    <recommendedName>
        <fullName evidence="6 11">UDP-glucose 4-epimerase</fullName>
        <ecNumber evidence="5 11">5.1.3.2</ecNumber>
    </recommendedName>
</protein>
<keyword evidence="14" id="KW-1185">Reference proteome</keyword>
<reference evidence="13 14" key="1">
    <citation type="submission" date="2014-12" db="EMBL/GenBank/DDBJ databases">
        <title>Draft genome sequences of 29 type strains of Enterococci.</title>
        <authorList>
            <person name="Zhong Z."/>
            <person name="Sun Z."/>
            <person name="Liu W."/>
            <person name="Zhang W."/>
            <person name="Zhang H."/>
        </authorList>
    </citation>
    <scope>NUCLEOTIDE SEQUENCE [LARGE SCALE GENOMIC DNA]</scope>
    <source>
        <strain evidence="13 14">DSM 22802</strain>
    </source>
</reference>
<dbReference type="GO" id="GO:0003978">
    <property type="term" value="F:UDP-glucose 4-epimerase activity"/>
    <property type="evidence" value="ECO:0007669"/>
    <property type="project" value="UniProtKB-UniRule"/>
</dbReference>
<evidence type="ECO:0000256" key="1">
    <source>
        <dbReference type="ARBA" id="ARBA00000083"/>
    </source>
</evidence>
<dbReference type="PANTHER" id="PTHR43725">
    <property type="entry name" value="UDP-GLUCOSE 4-EPIMERASE"/>
    <property type="match status" value="1"/>
</dbReference>
<evidence type="ECO:0000256" key="3">
    <source>
        <dbReference type="ARBA" id="ARBA00004947"/>
    </source>
</evidence>
<name>A0A1L8SZX5_9ENTE</name>
<evidence type="ECO:0000256" key="10">
    <source>
        <dbReference type="ARBA" id="ARBA00023277"/>
    </source>
</evidence>
<evidence type="ECO:0000256" key="11">
    <source>
        <dbReference type="RuleBase" id="RU366046"/>
    </source>
</evidence>
<gene>
    <name evidence="13" type="ORF">RV00_GL000470</name>
</gene>
<sequence length="335" mass="36905">MIGVDQMAILVLGGAGYIGSHTVDKLVSQNYDVVVVDNLLTGHRGAIHPKARFYEGDCRDKEFLAGVFKKETIEGVVHFAASSLVGESVEKPLKYFNNNVIGMEVLLEVMEEFGVKNIVFSSTAATYGEPGVSPISEEVPTNPKNPYGESKLMMEKMMKWCDNAYGMRYVALRYFNVAGAKSDASIGEDHDPETHLVPIILQVALGQRDHLTIFGEDYDTPDGTCIRDYVQVEDLAAAHILALEYLKAGNPSNFFNLGSNNGYSVKEMLDAAREVTGKDIPAEIGPRRAGDPSRLVASSDKVKETLGWKPEYTDVKAIIETAWNWHVSHPHGYED</sequence>
<dbReference type="GO" id="GO:0033499">
    <property type="term" value="P:galactose catabolic process via UDP-galactose, Leloir pathway"/>
    <property type="evidence" value="ECO:0007669"/>
    <property type="project" value="TreeGrafter"/>
</dbReference>
<comment type="similarity">
    <text evidence="4 11">Belongs to the NAD(P)-dependent epimerase/dehydratase family.</text>
</comment>